<dbReference type="InterPro" id="IPR029062">
    <property type="entry name" value="Class_I_gatase-like"/>
</dbReference>
<keyword evidence="1" id="KW-0436">Ligase</keyword>
<accession>A0A7Z8E1J1</accession>
<comment type="caution">
    <text evidence="1">The sequence shown here is derived from an EMBL/GenBank/DDBJ whole genome shotgun (WGS) entry which is preliminary data.</text>
</comment>
<reference evidence="1 2" key="1">
    <citation type="journal article" date="2019" name="Sci. Transl. Med.">
        <title>Quorum sensing between bacterial species on the skin protects against epidermal injury in atopic dermatitis.</title>
        <authorList>
            <person name="Williams M.R."/>
        </authorList>
    </citation>
    <scope>NUCLEOTIDE SEQUENCE [LARGE SCALE GENOMIC DNA]</scope>
    <source>
        <strain evidence="1 2">H8</strain>
    </source>
</reference>
<protein>
    <submittedName>
        <fullName evidence="1">Phosphoribosylformylglycinamidine synthase I</fullName>
        <ecNumber evidence="1">6.3.5.3</ecNumber>
    </submittedName>
</protein>
<evidence type="ECO:0000313" key="2">
    <source>
        <dbReference type="Proteomes" id="UP000291949"/>
    </source>
</evidence>
<proteinExistence type="predicted"/>
<sequence>MKFAVLVFPGSNCDRDMYNAAIKSGVDAAYV</sequence>
<gene>
    <name evidence="1" type="ORF">EQ811_14750</name>
</gene>
<name>A0A7Z8E1J1_STACP</name>
<dbReference type="EMBL" id="SCHC01000412">
    <property type="protein sequence ID" value="TBW70130.1"/>
    <property type="molecule type" value="Genomic_DNA"/>
</dbReference>
<dbReference type="SUPFAM" id="SSF52317">
    <property type="entry name" value="Class I glutamine amidotransferase-like"/>
    <property type="match status" value="1"/>
</dbReference>
<organism evidence="1 2">
    <name type="scientific">Staphylococcus capitis</name>
    <dbReference type="NCBI Taxonomy" id="29388"/>
    <lineage>
        <taxon>Bacteria</taxon>
        <taxon>Bacillati</taxon>
        <taxon>Bacillota</taxon>
        <taxon>Bacilli</taxon>
        <taxon>Bacillales</taxon>
        <taxon>Staphylococcaceae</taxon>
        <taxon>Staphylococcus</taxon>
    </lineage>
</organism>
<evidence type="ECO:0000313" key="1">
    <source>
        <dbReference type="EMBL" id="TBW70130.1"/>
    </source>
</evidence>
<dbReference type="GO" id="GO:0004642">
    <property type="term" value="F:phosphoribosylformylglycinamidine synthase activity"/>
    <property type="evidence" value="ECO:0007669"/>
    <property type="project" value="UniProtKB-EC"/>
</dbReference>
<dbReference type="AlphaFoldDB" id="A0A7Z8E1J1"/>
<dbReference type="Proteomes" id="UP000291949">
    <property type="component" value="Unassembled WGS sequence"/>
</dbReference>
<feature type="non-terminal residue" evidence="1">
    <location>
        <position position="31"/>
    </location>
</feature>
<dbReference type="EC" id="6.3.5.3" evidence="1"/>
<dbReference type="Gene3D" id="3.40.50.880">
    <property type="match status" value="1"/>
</dbReference>